<organism evidence="1 2">
    <name type="scientific">Athelia psychrophila</name>
    <dbReference type="NCBI Taxonomy" id="1759441"/>
    <lineage>
        <taxon>Eukaryota</taxon>
        <taxon>Fungi</taxon>
        <taxon>Dikarya</taxon>
        <taxon>Basidiomycota</taxon>
        <taxon>Agaricomycotina</taxon>
        <taxon>Agaricomycetes</taxon>
        <taxon>Agaricomycetidae</taxon>
        <taxon>Atheliales</taxon>
        <taxon>Atheliaceae</taxon>
        <taxon>Athelia</taxon>
    </lineage>
</organism>
<proteinExistence type="predicted"/>
<gene>
    <name evidence="1" type="ORF">FIBSPDRAFT_687741</name>
</gene>
<feature type="non-terminal residue" evidence="1">
    <location>
        <position position="127"/>
    </location>
</feature>
<dbReference type="EMBL" id="KV417556">
    <property type="protein sequence ID" value="KZP20276.1"/>
    <property type="molecule type" value="Genomic_DNA"/>
</dbReference>
<name>A0A166IXJ3_9AGAM</name>
<keyword evidence="2" id="KW-1185">Reference proteome</keyword>
<dbReference type="AlphaFoldDB" id="A0A166IXJ3"/>
<dbReference type="Proteomes" id="UP000076532">
    <property type="component" value="Unassembled WGS sequence"/>
</dbReference>
<protein>
    <submittedName>
        <fullName evidence="1">Uncharacterized protein</fullName>
    </submittedName>
</protein>
<sequence length="127" mass="14167">PQQAMALSICSNKYPFLGFTLADVRWEGPLLEHLRLPSKLPIDGQYALSQQVAMSWNRLEIGLVGMVLTIADTCNLLWPVEVEQFPGPGSHGYMEPRETANHMKTAVLRAHDVFLPLMVLCSYTIAV</sequence>
<evidence type="ECO:0000313" key="1">
    <source>
        <dbReference type="EMBL" id="KZP20276.1"/>
    </source>
</evidence>
<accession>A0A166IXJ3</accession>
<evidence type="ECO:0000313" key="2">
    <source>
        <dbReference type="Proteomes" id="UP000076532"/>
    </source>
</evidence>
<dbReference type="STRING" id="436010.A0A166IXJ3"/>
<dbReference type="OrthoDB" id="3268696at2759"/>
<feature type="non-terminal residue" evidence="1">
    <location>
        <position position="1"/>
    </location>
</feature>
<reference evidence="1 2" key="1">
    <citation type="journal article" date="2016" name="Mol. Biol. Evol.">
        <title>Comparative Genomics of Early-Diverging Mushroom-Forming Fungi Provides Insights into the Origins of Lignocellulose Decay Capabilities.</title>
        <authorList>
            <person name="Nagy L.G."/>
            <person name="Riley R."/>
            <person name="Tritt A."/>
            <person name="Adam C."/>
            <person name="Daum C."/>
            <person name="Floudas D."/>
            <person name="Sun H."/>
            <person name="Yadav J.S."/>
            <person name="Pangilinan J."/>
            <person name="Larsson K.H."/>
            <person name="Matsuura K."/>
            <person name="Barry K."/>
            <person name="Labutti K."/>
            <person name="Kuo R."/>
            <person name="Ohm R.A."/>
            <person name="Bhattacharya S.S."/>
            <person name="Shirouzu T."/>
            <person name="Yoshinaga Y."/>
            <person name="Martin F.M."/>
            <person name="Grigoriev I.V."/>
            <person name="Hibbett D.S."/>
        </authorList>
    </citation>
    <scope>NUCLEOTIDE SEQUENCE [LARGE SCALE GENOMIC DNA]</scope>
    <source>
        <strain evidence="1 2">CBS 109695</strain>
    </source>
</reference>